<reference evidence="7 8" key="1">
    <citation type="submission" date="2020-04" db="EMBL/GenBank/DDBJ databases">
        <authorList>
            <person name="Alioto T."/>
            <person name="Alioto T."/>
            <person name="Gomez Garrido J."/>
        </authorList>
    </citation>
    <scope>NUCLEOTIDE SEQUENCE [LARGE SCALE GENOMIC DNA]</scope>
</reference>
<dbReference type="Pfam" id="PF12874">
    <property type="entry name" value="zf-met"/>
    <property type="match status" value="1"/>
</dbReference>
<keyword evidence="3 5" id="KW-0863">Zinc-finger</keyword>
<dbReference type="InterPro" id="IPR013087">
    <property type="entry name" value="Znf_C2H2_type"/>
</dbReference>
<evidence type="ECO:0000313" key="7">
    <source>
        <dbReference type="EMBL" id="CAB3365377.1"/>
    </source>
</evidence>
<dbReference type="Gene3D" id="3.30.160.60">
    <property type="entry name" value="Classic Zinc Finger"/>
    <property type="match status" value="2"/>
</dbReference>
<evidence type="ECO:0000256" key="4">
    <source>
        <dbReference type="ARBA" id="ARBA00022833"/>
    </source>
</evidence>
<evidence type="ECO:0000256" key="1">
    <source>
        <dbReference type="ARBA" id="ARBA00022723"/>
    </source>
</evidence>
<dbReference type="PROSITE" id="PS50157">
    <property type="entry name" value="ZINC_FINGER_C2H2_2"/>
    <property type="match status" value="3"/>
</dbReference>
<gene>
    <name evidence="7" type="ORF">CLODIP_2_CD06149</name>
</gene>
<dbReference type="EMBL" id="CADEPI010000020">
    <property type="protein sequence ID" value="CAB3365377.1"/>
    <property type="molecule type" value="Genomic_DNA"/>
</dbReference>
<dbReference type="Proteomes" id="UP000494165">
    <property type="component" value="Unassembled WGS sequence"/>
</dbReference>
<keyword evidence="4" id="KW-0862">Zinc</keyword>
<dbReference type="AlphaFoldDB" id="A0A8S1CDD1"/>
<dbReference type="InterPro" id="IPR036236">
    <property type="entry name" value="Znf_C2H2_sf"/>
</dbReference>
<proteinExistence type="predicted"/>
<feature type="domain" description="C2H2-type" evidence="6">
    <location>
        <begin position="91"/>
        <end position="117"/>
    </location>
</feature>
<dbReference type="GO" id="GO:0005634">
    <property type="term" value="C:nucleus"/>
    <property type="evidence" value="ECO:0007669"/>
    <property type="project" value="TreeGrafter"/>
</dbReference>
<comment type="caution">
    <text evidence="7">The sequence shown here is derived from an EMBL/GenBank/DDBJ whole genome shotgun (WGS) entry which is preliminary data.</text>
</comment>
<protein>
    <recommendedName>
        <fullName evidence="6">C2H2-type domain-containing protein</fullName>
    </recommendedName>
</protein>
<evidence type="ECO:0000256" key="3">
    <source>
        <dbReference type="ARBA" id="ARBA00022771"/>
    </source>
</evidence>
<dbReference type="GO" id="GO:0000981">
    <property type="term" value="F:DNA-binding transcription factor activity, RNA polymerase II-specific"/>
    <property type="evidence" value="ECO:0007669"/>
    <property type="project" value="TreeGrafter"/>
</dbReference>
<evidence type="ECO:0000256" key="2">
    <source>
        <dbReference type="ARBA" id="ARBA00022737"/>
    </source>
</evidence>
<accession>A0A8S1CDD1</accession>
<keyword evidence="1" id="KW-0479">Metal-binding</keyword>
<keyword evidence="8" id="KW-1185">Reference proteome</keyword>
<dbReference type="PROSITE" id="PS00028">
    <property type="entry name" value="ZINC_FINGER_C2H2_1"/>
    <property type="match status" value="3"/>
</dbReference>
<organism evidence="7 8">
    <name type="scientific">Cloeon dipterum</name>
    <dbReference type="NCBI Taxonomy" id="197152"/>
    <lineage>
        <taxon>Eukaryota</taxon>
        <taxon>Metazoa</taxon>
        <taxon>Ecdysozoa</taxon>
        <taxon>Arthropoda</taxon>
        <taxon>Hexapoda</taxon>
        <taxon>Insecta</taxon>
        <taxon>Pterygota</taxon>
        <taxon>Palaeoptera</taxon>
        <taxon>Ephemeroptera</taxon>
        <taxon>Pisciforma</taxon>
        <taxon>Baetidae</taxon>
        <taxon>Cloeon</taxon>
    </lineage>
</organism>
<feature type="domain" description="C2H2-type" evidence="6">
    <location>
        <begin position="65"/>
        <end position="92"/>
    </location>
</feature>
<feature type="domain" description="C2H2-type" evidence="6">
    <location>
        <begin position="39"/>
        <end position="66"/>
    </location>
</feature>
<dbReference type="PANTHER" id="PTHR24409:SF295">
    <property type="entry name" value="AZ2-RELATED"/>
    <property type="match status" value="1"/>
</dbReference>
<dbReference type="Pfam" id="PF13912">
    <property type="entry name" value="zf-C2H2_6"/>
    <property type="match status" value="1"/>
</dbReference>
<dbReference type="PANTHER" id="PTHR24409">
    <property type="entry name" value="ZINC FINGER PROTEIN 142"/>
    <property type="match status" value="1"/>
</dbReference>
<name>A0A8S1CDD1_9INSE</name>
<evidence type="ECO:0000313" key="8">
    <source>
        <dbReference type="Proteomes" id="UP000494165"/>
    </source>
</evidence>
<dbReference type="SUPFAM" id="SSF57667">
    <property type="entry name" value="beta-beta-alpha zinc fingers"/>
    <property type="match status" value="1"/>
</dbReference>
<dbReference type="GO" id="GO:0008270">
    <property type="term" value="F:zinc ion binding"/>
    <property type="evidence" value="ECO:0007669"/>
    <property type="project" value="UniProtKB-KW"/>
</dbReference>
<keyword evidence="2" id="KW-0677">Repeat</keyword>
<sequence length="117" mass="13419">MVHFFLADAIAKLRLKWEGADAGRQLKPKFYIIEKNGRFSCNACKKDYSDKNNAKKHLRSHAGETTCHICHKSFGTVPRLNYHLAMHEGKTRCPVCFKVFGCVYSLKGHLKSVHRLQ</sequence>
<evidence type="ECO:0000256" key="5">
    <source>
        <dbReference type="PROSITE-ProRule" id="PRU00042"/>
    </source>
</evidence>
<dbReference type="GO" id="GO:0000977">
    <property type="term" value="F:RNA polymerase II transcription regulatory region sequence-specific DNA binding"/>
    <property type="evidence" value="ECO:0007669"/>
    <property type="project" value="TreeGrafter"/>
</dbReference>
<dbReference type="OrthoDB" id="6600991at2759"/>
<dbReference type="Pfam" id="PF13894">
    <property type="entry name" value="zf-C2H2_4"/>
    <property type="match status" value="1"/>
</dbReference>
<evidence type="ECO:0000259" key="6">
    <source>
        <dbReference type="PROSITE" id="PS50157"/>
    </source>
</evidence>
<dbReference type="SMART" id="SM00355">
    <property type="entry name" value="ZnF_C2H2"/>
    <property type="match status" value="3"/>
</dbReference>